<comment type="subcellular location">
    <subcellularLocation>
        <location evidence="1">Cytoplasmic vesicle</location>
        <location evidence="1">Clathrin-coated vesicle</location>
    </subcellularLocation>
    <subcellularLocation>
        <location evidence="2">Golgi apparatus</location>
    </subcellularLocation>
</comment>
<dbReference type="Pfam" id="PF01417">
    <property type="entry name" value="ENTH"/>
    <property type="match status" value="1"/>
</dbReference>
<evidence type="ECO:0000259" key="5">
    <source>
        <dbReference type="PROSITE" id="PS50942"/>
    </source>
</evidence>
<dbReference type="AlphaFoldDB" id="A0A699S2Z6"/>
<evidence type="ECO:0000256" key="4">
    <source>
        <dbReference type="ARBA" id="ARBA00023329"/>
    </source>
</evidence>
<evidence type="ECO:0000256" key="2">
    <source>
        <dbReference type="ARBA" id="ARBA00004555"/>
    </source>
</evidence>
<evidence type="ECO:0000256" key="3">
    <source>
        <dbReference type="ARBA" id="ARBA00023034"/>
    </source>
</evidence>
<evidence type="ECO:0000313" key="6">
    <source>
        <dbReference type="EMBL" id="GFC91751.1"/>
    </source>
</evidence>
<feature type="non-terminal residue" evidence="6">
    <location>
        <position position="1"/>
    </location>
</feature>
<dbReference type="GO" id="GO:0030276">
    <property type="term" value="F:clathrin binding"/>
    <property type="evidence" value="ECO:0007669"/>
    <property type="project" value="TreeGrafter"/>
</dbReference>
<dbReference type="Gene3D" id="1.25.40.90">
    <property type="match status" value="1"/>
</dbReference>
<accession>A0A699S2Z6</accession>
<gene>
    <name evidence="6" type="ORF">Tci_863721</name>
</gene>
<dbReference type="PANTHER" id="PTHR12276">
    <property type="entry name" value="EPSIN/ENT-RELATED"/>
    <property type="match status" value="1"/>
</dbReference>
<dbReference type="GO" id="GO:0005886">
    <property type="term" value="C:plasma membrane"/>
    <property type="evidence" value="ECO:0007669"/>
    <property type="project" value="TreeGrafter"/>
</dbReference>
<sequence length="71" mass="8517">NGSERVIEEIREHSYQITSLSEFQYLDHTGRDQGNNVIRYHKRINDTGKNWRHVYKVLSFNLSDYTPMVFL</sequence>
<dbReference type="InterPro" id="IPR008942">
    <property type="entry name" value="ENTH_VHS"/>
</dbReference>
<keyword evidence="4" id="KW-0968">Cytoplasmic vesicle</keyword>
<comment type="caution">
    <text evidence="6">The sequence shown here is derived from an EMBL/GenBank/DDBJ whole genome shotgun (WGS) entry which is preliminary data.</text>
</comment>
<name>A0A699S2Z6_TANCI</name>
<proteinExistence type="predicted"/>
<dbReference type="PANTHER" id="PTHR12276:SF121">
    <property type="entry name" value="ENTH DOMAIN-CONTAINING PROTEIN"/>
    <property type="match status" value="1"/>
</dbReference>
<dbReference type="GO" id="GO:0005768">
    <property type="term" value="C:endosome"/>
    <property type="evidence" value="ECO:0007669"/>
    <property type="project" value="TreeGrafter"/>
</dbReference>
<keyword evidence="3" id="KW-0333">Golgi apparatus</keyword>
<dbReference type="EMBL" id="BKCJ011133518">
    <property type="protein sequence ID" value="GFC91751.1"/>
    <property type="molecule type" value="Genomic_DNA"/>
</dbReference>
<dbReference type="GO" id="GO:0005543">
    <property type="term" value="F:phospholipid binding"/>
    <property type="evidence" value="ECO:0007669"/>
    <property type="project" value="TreeGrafter"/>
</dbReference>
<dbReference type="InterPro" id="IPR013809">
    <property type="entry name" value="ENTH"/>
</dbReference>
<organism evidence="6">
    <name type="scientific">Tanacetum cinerariifolium</name>
    <name type="common">Dalmatian daisy</name>
    <name type="synonym">Chrysanthemum cinerariifolium</name>
    <dbReference type="NCBI Taxonomy" id="118510"/>
    <lineage>
        <taxon>Eukaryota</taxon>
        <taxon>Viridiplantae</taxon>
        <taxon>Streptophyta</taxon>
        <taxon>Embryophyta</taxon>
        <taxon>Tracheophyta</taxon>
        <taxon>Spermatophyta</taxon>
        <taxon>Magnoliopsida</taxon>
        <taxon>eudicotyledons</taxon>
        <taxon>Gunneridae</taxon>
        <taxon>Pentapetalae</taxon>
        <taxon>asterids</taxon>
        <taxon>campanulids</taxon>
        <taxon>Asterales</taxon>
        <taxon>Asteraceae</taxon>
        <taxon>Asteroideae</taxon>
        <taxon>Anthemideae</taxon>
        <taxon>Anthemidinae</taxon>
        <taxon>Tanacetum</taxon>
    </lineage>
</organism>
<dbReference type="GO" id="GO:0005794">
    <property type="term" value="C:Golgi apparatus"/>
    <property type="evidence" value="ECO:0007669"/>
    <property type="project" value="UniProtKB-SubCell"/>
</dbReference>
<evidence type="ECO:0000256" key="1">
    <source>
        <dbReference type="ARBA" id="ARBA00004132"/>
    </source>
</evidence>
<dbReference type="SUPFAM" id="SSF48464">
    <property type="entry name" value="ENTH/VHS domain"/>
    <property type="match status" value="1"/>
</dbReference>
<dbReference type="GO" id="GO:0030125">
    <property type="term" value="C:clathrin vesicle coat"/>
    <property type="evidence" value="ECO:0007669"/>
    <property type="project" value="TreeGrafter"/>
</dbReference>
<protein>
    <recommendedName>
        <fullName evidence="5">ENTH domain-containing protein</fullName>
    </recommendedName>
</protein>
<feature type="domain" description="ENTH" evidence="5">
    <location>
        <begin position="1"/>
        <end position="58"/>
    </location>
</feature>
<dbReference type="PROSITE" id="PS50942">
    <property type="entry name" value="ENTH"/>
    <property type="match status" value="1"/>
</dbReference>
<dbReference type="GO" id="GO:0006897">
    <property type="term" value="P:endocytosis"/>
    <property type="evidence" value="ECO:0007669"/>
    <property type="project" value="TreeGrafter"/>
</dbReference>
<reference evidence="6" key="1">
    <citation type="journal article" date="2019" name="Sci. Rep.">
        <title>Draft genome of Tanacetum cinerariifolium, the natural source of mosquito coil.</title>
        <authorList>
            <person name="Yamashiro T."/>
            <person name="Shiraishi A."/>
            <person name="Satake H."/>
            <person name="Nakayama K."/>
        </authorList>
    </citation>
    <scope>NUCLEOTIDE SEQUENCE</scope>
</reference>